<dbReference type="EMBL" id="JXTB01000032">
    <property type="protein sequence ID" value="PON73756.1"/>
    <property type="molecule type" value="Genomic_DNA"/>
</dbReference>
<protein>
    <submittedName>
        <fullName evidence="1">Uncharacterized protein</fullName>
    </submittedName>
</protein>
<accession>A0A2P5DKF2</accession>
<evidence type="ECO:0000313" key="2">
    <source>
        <dbReference type="Proteomes" id="UP000237105"/>
    </source>
</evidence>
<dbReference type="AlphaFoldDB" id="A0A2P5DKF2"/>
<organism evidence="1 2">
    <name type="scientific">Parasponia andersonii</name>
    <name type="common">Sponia andersonii</name>
    <dbReference type="NCBI Taxonomy" id="3476"/>
    <lineage>
        <taxon>Eukaryota</taxon>
        <taxon>Viridiplantae</taxon>
        <taxon>Streptophyta</taxon>
        <taxon>Embryophyta</taxon>
        <taxon>Tracheophyta</taxon>
        <taxon>Spermatophyta</taxon>
        <taxon>Magnoliopsida</taxon>
        <taxon>eudicotyledons</taxon>
        <taxon>Gunneridae</taxon>
        <taxon>Pentapetalae</taxon>
        <taxon>rosids</taxon>
        <taxon>fabids</taxon>
        <taxon>Rosales</taxon>
        <taxon>Cannabaceae</taxon>
        <taxon>Parasponia</taxon>
    </lineage>
</organism>
<evidence type="ECO:0000313" key="1">
    <source>
        <dbReference type="EMBL" id="PON73756.1"/>
    </source>
</evidence>
<keyword evidence="2" id="KW-1185">Reference proteome</keyword>
<dbReference type="Proteomes" id="UP000237105">
    <property type="component" value="Unassembled WGS sequence"/>
</dbReference>
<name>A0A2P5DKF2_PARAD</name>
<reference evidence="2" key="1">
    <citation type="submission" date="2016-06" db="EMBL/GenBank/DDBJ databases">
        <title>Parallel loss of symbiosis genes in relatives of nitrogen-fixing non-legume Parasponia.</title>
        <authorList>
            <person name="Van Velzen R."/>
            <person name="Holmer R."/>
            <person name="Bu F."/>
            <person name="Rutten L."/>
            <person name="Van Zeijl A."/>
            <person name="Liu W."/>
            <person name="Santuari L."/>
            <person name="Cao Q."/>
            <person name="Sharma T."/>
            <person name="Shen D."/>
            <person name="Roswanjaya Y."/>
            <person name="Wardhani T."/>
            <person name="Kalhor M.S."/>
            <person name="Jansen J."/>
            <person name="Van den Hoogen J."/>
            <person name="Gungor B."/>
            <person name="Hartog M."/>
            <person name="Hontelez J."/>
            <person name="Verver J."/>
            <person name="Yang W.-C."/>
            <person name="Schijlen E."/>
            <person name="Repin R."/>
            <person name="Schilthuizen M."/>
            <person name="Schranz E."/>
            <person name="Heidstra R."/>
            <person name="Miyata K."/>
            <person name="Fedorova E."/>
            <person name="Kohlen W."/>
            <person name="Bisseling T."/>
            <person name="Smit S."/>
            <person name="Geurts R."/>
        </authorList>
    </citation>
    <scope>NUCLEOTIDE SEQUENCE [LARGE SCALE GENOMIC DNA]</scope>
    <source>
        <strain evidence="2">cv. WU1-14</strain>
    </source>
</reference>
<comment type="caution">
    <text evidence="1">The sequence shown here is derived from an EMBL/GenBank/DDBJ whole genome shotgun (WGS) entry which is preliminary data.</text>
</comment>
<proteinExistence type="predicted"/>
<gene>
    <name evidence="1" type="ORF">PanWU01x14_056440</name>
</gene>
<sequence>MPPKHPKHVSSSFDASRFLTQLIFRRYIDSFTQKTPIPERAFAILEGQFPDIDRIIKTRRQQDGQVIIRRRQIAFDKAAIVRYYQIPDIPNDEYNAYCSEHDYDEIIRKLCKSGLSWDENKGRSRHFFKGAMTKQPRLGFILIMRDASQTSSGKMGWLARL</sequence>